<gene>
    <name evidence="9" type="ORF">GA0070603_0755</name>
</gene>
<feature type="transmembrane region" description="Helical" evidence="7">
    <location>
        <begin position="409"/>
        <end position="426"/>
    </location>
</feature>
<feature type="transmembrane region" description="Helical" evidence="7">
    <location>
        <begin position="86"/>
        <end position="106"/>
    </location>
</feature>
<dbReference type="Pfam" id="PF07690">
    <property type="entry name" value="MFS_1"/>
    <property type="match status" value="1"/>
</dbReference>
<dbReference type="Gene3D" id="1.20.1720.10">
    <property type="entry name" value="Multidrug resistance protein D"/>
    <property type="match status" value="1"/>
</dbReference>
<dbReference type="PANTHER" id="PTHR42718:SF46">
    <property type="entry name" value="BLR6921 PROTEIN"/>
    <property type="match status" value="1"/>
</dbReference>
<dbReference type="AlphaFoldDB" id="A0A1C6U5X1"/>
<feature type="transmembrane region" description="Helical" evidence="7">
    <location>
        <begin position="145"/>
        <end position="167"/>
    </location>
</feature>
<dbReference type="InterPro" id="IPR011701">
    <property type="entry name" value="MFS"/>
</dbReference>
<dbReference type="InterPro" id="IPR004638">
    <property type="entry name" value="EmrB-like"/>
</dbReference>
<dbReference type="EMBL" id="FMIB01000002">
    <property type="protein sequence ID" value="SCL49311.1"/>
    <property type="molecule type" value="Genomic_DNA"/>
</dbReference>
<evidence type="ECO:0000256" key="4">
    <source>
        <dbReference type="ARBA" id="ARBA00022692"/>
    </source>
</evidence>
<feature type="transmembrane region" description="Helical" evidence="7">
    <location>
        <begin position="306"/>
        <end position="330"/>
    </location>
</feature>
<dbReference type="CDD" id="cd17503">
    <property type="entry name" value="MFS_LmrB_MDR_like"/>
    <property type="match status" value="1"/>
</dbReference>
<dbReference type="STRING" id="47854.GA0070603_0755"/>
<keyword evidence="5 7" id="KW-1133">Transmembrane helix</keyword>
<dbReference type="Gene3D" id="1.20.1250.20">
    <property type="entry name" value="MFS general substrate transporter like domains"/>
    <property type="match status" value="1"/>
</dbReference>
<evidence type="ECO:0000313" key="9">
    <source>
        <dbReference type="EMBL" id="SCL49311.1"/>
    </source>
</evidence>
<feature type="transmembrane region" description="Helical" evidence="7">
    <location>
        <begin position="112"/>
        <end position="133"/>
    </location>
</feature>
<dbReference type="PRINTS" id="PR01036">
    <property type="entry name" value="TCRTETB"/>
</dbReference>
<feature type="domain" description="Major facilitator superfamily (MFS) profile" evidence="8">
    <location>
        <begin position="21"/>
        <end position="469"/>
    </location>
</feature>
<evidence type="ECO:0000256" key="3">
    <source>
        <dbReference type="ARBA" id="ARBA00022475"/>
    </source>
</evidence>
<feature type="transmembrane region" description="Helical" evidence="7">
    <location>
        <begin position="368"/>
        <end position="389"/>
    </location>
</feature>
<dbReference type="InterPro" id="IPR036259">
    <property type="entry name" value="MFS_trans_sf"/>
</dbReference>
<dbReference type="Proteomes" id="UP000198605">
    <property type="component" value="Unassembled WGS sequence"/>
</dbReference>
<evidence type="ECO:0000256" key="5">
    <source>
        <dbReference type="ARBA" id="ARBA00022989"/>
    </source>
</evidence>
<evidence type="ECO:0000256" key="6">
    <source>
        <dbReference type="ARBA" id="ARBA00023136"/>
    </source>
</evidence>
<feature type="transmembrane region" description="Helical" evidence="7">
    <location>
        <begin position="238"/>
        <end position="255"/>
    </location>
</feature>
<keyword evidence="3" id="KW-1003">Cell membrane</keyword>
<dbReference type="NCBIfam" id="TIGR00711">
    <property type="entry name" value="efflux_EmrB"/>
    <property type="match status" value="1"/>
</dbReference>
<feature type="transmembrane region" description="Helical" evidence="7">
    <location>
        <begin position="203"/>
        <end position="226"/>
    </location>
</feature>
<keyword evidence="10" id="KW-1185">Reference proteome</keyword>
<keyword evidence="6 7" id="KW-0472">Membrane</keyword>
<protein>
    <submittedName>
        <fullName evidence="9">Drug resistance transporter, EmrB/QacA subfamily</fullName>
    </submittedName>
</protein>
<dbReference type="GO" id="GO:0022857">
    <property type="term" value="F:transmembrane transporter activity"/>
    <property type="evidence" value="ECO:0007669"/>
    <property type="project" value="InterPro"/>
</dbReference>
<dbReference type="RefSeq" id="WP_091307146.1">
    <property type="nucleotide sequence ID" value="NZ_FMIB01000002.1"/>
</dbReference>
<feature type="transmembrane region" description="Helical" evidence="7">
    <location>
        <begin position="342"/>
        <end position="362"/>
    </location>
</feature>
<reference evidence="10" key="1">
    <citation type="submission" date="2016-06" db="EMBL/GenBank/DDBJ databases">
        <authorList>
            <person name="Varghese N."/>
            <person name="Submissions Spin"/>
        </authorList>
    </citation>
    <scope>NUCLEOTIDE SEQUENCE [LARGE SCALE GENOMIC DNA]</scope>
    <source>
        <strain evidence="10">DSM 44151</strain>
    </source>
</reference>
<dbReference type="PROSITE" id="PS50850">
    <property type="entry name" value="MFS"/>
    <property type="match status" value="1"/>
</dbReference>
<proteinExistence type="predicted"/>
<feature type="transmembrane region" description="Helical" evidence="7">
    <location>
        <begin position="21"/>
        <end position="47"/>
    </location>
</feature>
<keyword evidence="2" id="KW-0813">Transport</keyword>
<feature type="transmembrane region" description="Helical" evidence="7">
    <location>
        <begin position="173"/>
        <end position="191"/>
    </location>
</feature>
<organism evidence="9 10">
    <name type="scientific">Micromonospora chersina</name>
    <dbReference type="NCBI Taxonomy" id="47854"/>
    <lineage>
        <taxon>Bacteria</taxon>
        <taxon>Bacillati</taxon>
        <taxon>Actinomycetota</taxon>
        <taxon>Actinomycetes</taxon>
        <taxon>Micromonosporales</taxon>
        <taxon>Micromonosporaceae</taxon>
        <taxon>Micromonospora</taxon>
    </lineage>
</organism>
<dbReference type="GO" id="GO:0005886">
    <property type="term" value="C:plasma membrane"/>
    <property type="evidence" value="ECO:0007669"/>
    <property type="project" value="UniProtKB-SubCell"/>
</dbReference>
<comment type="subcellular location">
    <subcellularLocation>
        <location evidence="1">Cell membrane</location>
        <topology evidence="1">Multi-pass membrane protein</topology>
    </subcellularLocation>
</comment>
<dbReference type="GeneID" id="43277430"/>
<dbReference type="OrthoDB" id="9812221at2"/>
<evidence type="ECO:0000256" key="7">
    <source>
        <dbReference type="SAM" id="Phobius"/>
    </source>
</evidence>
<dbReference type="SUPFAM" id="SSF103473">
    <property type="entry name" value="MFS general substrate transporter"/>
    <property type="match status" value="1"/>
</dbReference>
<dbReference type="PANTHER" id="PTHR42718">
    <property type="entry name" value="MAJOR FACILITATOR SUPERFAMILY MULTIDRUG TRANSPORTER MFSC"/>
    <property type="match status" value="1"/>
</dbReference>
<feature type="transmembrane region" description="Helical" evidence="7">
    <location>
        <begin position="276"/>
        <end position="300"/>
    </location>
</feature>
<accession>A0A1C6U5X1</accession>
<sequence>MDRTIEPPAPAPGVSPALRRLVGVIMLGALAVQLDATMTNVAIHTLLREFDATLSTVQWVGTGYLLAMTAMIPLTGWAADRFGTRTLWTLSLAGFLLGSLLSGLAWSAGSLIAFRVVQGAGGGMLVPLAQTILARAAGPDRLGRVMAAIGVPAMLGPVLGPVLGGLIVDDLGWRWIFFVNLPVGLAGLLLARRVVPADRPATAAPLDLTGLALLPPGCAAVVYGLAEAGRHGRFDAPAVLVAVALGGVLLAGFAGHALRTRREPLIDLRLLADRTFAACAAVVFLSGVALFGAIILLPLYQQQVRGASALAAGLLLAPQGVGMAIGLVAAGRLTDRIGPRPIVLVGLVVAAAGTLTYTQVAADTAQPVLAAALLVSGAGMGATVVPVLASPYRGLSPAAIPRATSAIRIFQQLGGAFGGAVLAVVLQRQLAGQADAAERAAAFGATFWWVLGFTLLGVLPALLLPATRAPRPGAGSA</sequence>
<evidence type="ECO:0000256" key="1">
    <source>
        <dbReference type="ARBA" id="ARBA00004651"/>
    </source>
</evidence>
<evidence type="ECO:0000256" key="2">
    <source>
        <dbReference type="ARBA" id="ARBA00022448"/>
    </source>
</evidence>
<evidence type="ECO:0000313" key="10">
    <source>
        <dbReference type="Proteomes" id="UP000198605"/>
    </source>
</evidence>
<name>A0A1C6U5X1_9ACTN</name>
<keyword evidence="4 7" id="KW-0812">Transmembrane</keyword>
<feature type="transmembrane region" description="Helical" evidence="7">
    <location>
        <begin position="446"/>
        <end position="464"/>
    </location>
</feature>
<evidence type="ECO:0000259" key="8">
    <source>
        <dbReference type="PROSITE" id="PS50850"/>
    </source>
</evidence>
<dbReference type="InterPro" id="IPR020846">
    <property type="entry name" value="MFS_dom"/>
</dbReference>
<feature type="transmembrane region" description="Helical" evidence="7">
    <location>
        <begin position="59"/>
        <end position="79"/>
    </location>
</feature>